<gene>
    <name evidence="2" type="ORF">UY40_C0007G0028</name>
</gene>
<evidence type="ECO:0000313" key="2">
    <source>
        <dbReference type="EMBL" id="KKW05889.1"/>
    </source>
</evidence>
<evidence type="ECO:0000256" key="1">
    <source>
        <dbReference type="SAM" id="MobiDB-lite"/>
    </source>
</evidence>
<proteinExistence type="predicted"/>
<sequence length="245" mass="26608">MATWNWRRILTIVAITILVLLLVSSCTAVLWNNFLKPADALTASPTLGGELAAEEEEDMPLEDIHIIVETFQIFPSGSLDPFSGIQVWLKEPSDFFSPTLVGQTAMDVRDGIPVAVWENFVEVGSWVTVVDPEDECVLWKVGSENWDGWYLVSAEYAEQAIPLKFQLICGENIPSPTPTNPPSGGPTETPPVPTNTPPSQPTATPTSPPPTSTPRPTEVDCNCETPETAVPTPEPPTEATSTPIW</sequence>
<protein>
    <submittedName>
        <fullName evidence="2">Laminin G, domain-containing 2</fullName>
    </submittedName>
</protein>
<organism evidence="2 3">
    <name type="scientific">candidate division CPR1 bacterium GW2011_GWC1_49_13</name>
    <dbReference type="NCBI Taxonomy" id="1618342"/>
    <lineage>
        <taxon>Bacteria</taxon>
        <taxon>candidate division CPR1</taxon>
    </lineage>
</organism>
<feature type="compositionally biased region" description="Pro residues" evidence="1">
    <location>
        <begin position="175"/>
        <end position="213"/>
    </location>
</feature>
<feature type="region of interest" description="Disordered" evidence="1">
    <location>
        <begin position="172"/>
        <end position="245"/>
    </location>
</feature>
<dbReference type="AlphaFoldDB" id="A0A0G1YHL0"/>
<accession>A0A0G1YHL0</accession>
<evidence type="ECO:0000313" key="3">
    <source>
        <dbReference type="Proteomes" id="UP000034119"/>
    </source>
</evidence>
<reference evidence="2 3" key="1">
    <citation type="journal article" date="2015" name="Nature">
        <title>rRNA introns, odd ribosomes, and small enigmatic genomes across a large radiation of phyla.</title>
        <authorList>
            <person name="Brown C.T."/>
            <person name="Hug L.A."/>
            <person name="Thomas B.C."/>
            <person name="Sharon I."/>
            <person name="Castelle C.J."/>
            <person name="Singh A."/>
            <person name="Wilkins M.J."/>
            <person name="Williams K.H."/>
            <person name="Banfield J.F."/>
        </authorList>
    </citation>
    <scope>NUCLEOTIDE SEQUENCE [LARGE SCALE GENOMIC DNA]</scope>
</reference>
<dbReference type="PROSITE" id="PS51257">
    <property type="entry name" value="PROKAR_LIPOPROTEIN"/>
    <property type="match status" value="1"/>
</dbReference>
<dbReference type="Proteomes" id="UP000034119">
    <property type="component" value="Unassembled WGS sequence"/>
</dbReference>
<name>A0A0G1YHL0_9BACT</name>
<comment type="caution">
    <text evidence="2">The sequence shown here is derived from an EMBL/GenBank/DDBJ whole genome shotgun (WGS) entry which is preliminary data.</text>
</comment>
<dbReference type="EMBL" id="LCPW01000007">
    <property type="protein sequence ID" value="KKW05889.1"/>
    <property type="molecule type" value="Genomic_DNA"/>
</dbReference>
<feature type="compositionally biased region" description="Low complexity" evidence="1">
    <location>
        <begin position="224"/>
        <end position="245"/>
    </location>
</feature>
<dbReference type="STRING" id="1618342.UY40_C0007G0028"/>